<reference evidence="6" key="1">
    <citation type="journal article" date="2023" name="Mol. Biol. Evol.">
        <title>Third-Generation Sequencing Reveals the Adaptive Role of the Epigenome in Three Deep-Sea Polychaetes.</title>
        <authorList>
            <person name="Perez M."/>
            <person name="Aroh O."/>
            <person name="Sun Y."/>
            <person name="Lan Y."/>
            <person name="Juniper S.K."/>
            <person name="Young C.R."/>
            <person name="Angers B."/>
            <person name="Qian P.Y."/>
        </authorList>
    </citation>
    <scope>NUCLEOTIDE SEQUENCE</scope>
    <source>
        <strain evidence="6">P08H-3</strain>
    </source>
</reference>
<evidence type="ECO:0000256" key="3">
    <source>
        <dbReference type="ARBA" id="ARBA00023125"/>
    </source>
</evidence>
<evidence type="ECO:0000313" key="6">
    <source>
        <dbReference type="EMBL" id="KAK2146000.1"/>
    </source>
</evidence>
<feature type="compositionally biased region" description="Low complexity" evidence="5">
    <location>
        <begin position="212"/>
        <end position="230"/>
    </location>
</feature>
<proteinExistence type="predicted"/>
<evidence type="ECO:0000256" key="2">
    <source>
        <dbReference type="ARBA" id="ARBA00022801"/>
    </source>
</evidence>
<dbReference type="PANTHER" id="PTHR13235:SF2">
    <property type="entry name" value="SINGLE-STRAND SELECTIVE MONOFUNCTIONAL URACIL DNA GLYCOSYLASE"/>
    <property type="match status" value="1"/>
</dbReference>
<evidence type="ECO:0000256" key="1">
    <source>
        <dbReference type="ARBA" id="ARBA00022763"/>
    </source>
</evidence>
<feature type="compositionally biased region" description="Low complexity" evidence="5">
    <location>
        <begin position="247"/>
        <end position="280"/>
    </location>
</feature>
<evidence type="ECO:0000313" key="7">
    <source>
        <dbReference type="Proteomes" id="UP001208570"/>
    </source>
</evidence>
<dbReference type="EMBL" id="JAODUP010000640">
    <property type="protein sequence ID" value="KAK2146000.1"/>
    <property type="molecule type" value="Genomic_DNA"/>
</dbReference>
<dbReference type="PANTHER" id="PTHR13235">
    <property type="entry name" value="SINGLE-STRAND SELECTIVE MONOFUNCTIONAL URACIL DNA GLYCOSYLASE"/>
    <property type="match status" value="1"/>
</dbReference>
<accession>A0AAD9J5G7</accession>
<dbReference type="SUPFAM" id="SSF52141">
    <property type="entry name" value="Uracil-DNA glycosylase-like"/>
    <property type="match status" value="1"/>
</dbReference>
<dbReference type="Proteomes" id="UP001208570">
    <property type="component" value="Unassembled WGS sequence"/>
</dbReference>
<evidence type="ECO:0008006" key="8">
    <source>
        <dbReference type="Google" id="ProtNLM"/>
    </source>
</evidence>
<name>A0AAD9J5G7_9ANNE</name>
<dbReference type="GO" id="GO:0017065">
    <property type="term" value="F:single-strand selective uracil DNA N-glycosylase activity"/>
    <property type="evidence" value="ECO:0007669"/>
    <property type="project" value="InterPro"/>
</dbReference>
<protein>
    <recommendedName>
        <fullName evidence="8">Single-strand selective monofunctional uracil DNA glycosylase</fullName>
    </recommendedName>
</protein>
<organism evidence="6 7">
    <name type="scientific">Paralvinella palmiformis</name>
    <dbReference type="NCBI Taxonomy" id="53620"/>
    <lineage>
        <taxon>Eukaryota</taxon>
        <taxon>Metazoa</taxon>
        <taxon>Spiralia</taxon>
        <taxon>Lophotrochozoa</taxon>
        <taxon>Annelida</taxon>
        <taxon>Polychaeta</taxon>
        <taxon>Sedentaria</taxon>
        <taxon>Canalipalpata</taxon>
        <taxon>Terebellida</taxon>
        <taxon>Terebelliformia</taxon>
        <taxon>Alvinellidae</taxon>
        <taxon>Paralvinella</taxon>
    </lineage>
</organism>
<dbReference type="GO" id="GO:0000703">
    <property type="term" value="F:oxidized pyrimidine nucleobase lesion DNA N-glycosylase activity"/>
    <property type="evidence" value="ECO:0007669"/>
    <property type="project" value="TreeGrafter"/>
</dbReference>
<dbReference type="GO" id="GO:0003677">
    <property type="term" value="F:DNA binding"/>
    <property type="evidence" value="ECO:0007669"/>
    <property type="project" value="UniProtKB-KW"/>
</dbReference>
<keyword evidence="3" id="KW-0238">DNA-binding</keyword>
<comment type="caution">
    <text evidence="6">The sequence shown here is derived from an EMBL/GenBank/DDBJ whole genome shotgun (WGS) entry which is preliminary data.</text>
</comment>
<dbReference type="Gene3D" id="3.40.470.10">
    <property type="entry name" value="Uracil-DNA glycosylase-like domain"/>
    <property type="match status" value="1"/>
</dbReference>
<gene>
    <name evidence="6" type="ORF">LSH36_640g01056</name>
</gene>
<feature type="region of interest" description="Disordered" evidence="5">
    <location>
        <begin position="199"/>
        <end position="299"/>
    </location>
</feature>
<feature type="compositionally biased region" description="Polar residues" evidence="5">
    <location>
        <begin position="287"/>
        <end position="299"/>
    </location>
</feature>
<keyword evidence="4" id="KW-0234">DNA repair</keyword>
<dbReference type="InterPro" id="IPR036895">
    <property type="entry name" value="Uracil-DNA_glycosylase-like_sf"/>
</dbReference>
<keyword evidence="1" id="KW-0227">DNA damage</keyword>
<sequence>MFSVSGTLPVPTRLCHEFTRLWVPFGEVKVVKDWLKITGEIHKPPVEHPKKPIWGFDCPRSEVSGQRFWGLFTKICKEPEAFFENCFVHNLCPLIFINHTGKSLTPPDLPAAERRMLLEICERAVCEVVQLLGIELVIGVGKFAQERARVALKAAGMEWIRVETIMHPSPANPLANKGWDAIAEKQLEEMGAMAIIKSAVRPTPPPPPVAENSSGDASNSSNNPQTPTSQGSVANTVGAGGGEHQVGGHNAIGNGAAHINANSANNTTSHVTHNNTSTTAPHLVASQDPQPATNACNEK</sequence>
<keyword evidence="2" id="KW-0378">Hydrolase</keyword>
<keyword evidence="7" id="KW-1185">Reference proteome</keyword>
<evidence type="ECO:0000256" key="5">
    <source>
        <dbReference type="SAM" id="MobiDB-lite"/>
    </source>
</evidence>
<dbReference type="AlphaFoldDB" id="A0AAD9J5G7"/>
<dbReference type="InterPro" id="IPR039134">
    <property type="entry name" value="SMUG1"/>
</dbReference>
<evidence type="ECO:0000256" key="4">
    <source>
        <dbReference type="ARBA" id="ARBA00023204"/>
    </source>
</evidence>
<dbReference type="GO" id="GO:0006284">
    <property type="term" value="P:base-excision repair"/>
    <property type="evidence" value="ECO:0007669"/>
    <property type="project" value="InterPro"/>
</dbReference>